<keyword evidence="3" id="KW-1185">Reference proteome</keyword>
<evidence type="ECO:0000313" key="2">
    <source>
        <dbReference type="EMBL" id="MBA2117705.1"/>
    </source>
</evidence>
<evidence type="ECO:0000313" key="3">
    <source>
        <dbReference type="Proteomes" id="UP000551616"/>
    </source>
</evidence>
<dbReference type="EMBL" id="JABRWO010000018">
    <property type="protein sequence ID" value="MBA2117705.1"/>
    <property type="molecule type" value="Genomic_DNA"/>
</dbReference>
<sequence length="105" mass="11426">MKPRWLYLLLIIAVLMAGARPRFTNAMIAGSAPIQGTTSNTTQTEEEEVHERTATSRQTQRIARGTTPLPGLYATPQYRRFTSASPAVPPVIVVTHNGFGGNITC</sequence>
<proteinExistence type="predicted"/>
<reference evidence="2 3" key="1">
    <citation type="submission" date="2020-05" db="EMBL/GenBank/DDBJ databases">
        <title>Bremerella alba sp. nov., a novel planctomycete isolated from the surface of the macroalga Fucus spiralis.</title>
        <authorList>
            <person name="Godinho O."/>
            <person name="Botelho R."/>
            <person name="Albuquerque L."/>
            <person name="Wiegand S."/>
            <person name="Da Costa M.S."/>
            <person name="Lobo-Da-Cunha A."/>
            <person name="Jogler C."/>
            <person name="Lage O.M."/>
        </authorList>
    </citation>
    <scope>NUCLEOTIDE SEQUENCE [LARGE SCALE GENOMIC DNA]</scope>
    <source>
        <strain evidence="2 3">FF15</strain>
    </source>
</reference>
<accession>A0A7V8VA65</accession>
<feature type="region of interest" description="Disordered" evidence="1">
    <location>
        <begin position="30"/>
        <end position="71"/>
    </location>
</feature>
<dbReference type="RefSeq" id="WP_207399074.1">
    <property type="nucleotide sequence ID" value="NZ_JABRWO010000018.1"/>
</dbReference>
<name>A0A7V8VA65_9BACT</name>
<dbReference type="AlphaFoldDB" id="A0A7V8VA65"/>
<comment type="caution">
    <text evidence="2">The sequence shown here is derived from an EMBL/GenBank/DDBJ whole genome shotgun (WGS) entry which is preliminary data.</text>
</comment>
<protein>
    <submittedName>
        <fullName evidence="2">Uncharacterized protein</fullName>
    </submittedName>
</protein>
<dbReference type="Proteomes" id="UP000551616">
    <property type="component" value="Unassembled WGS sequence"/>
</dbReference>
<gene>
    <name evidence="2" type="ORF">HOV93_49070</name>
</gene>
<organism evidence="2 3">
    <name type="scientific">Bremerella alba</name>
    <dbReference type="NCBI Taxonomy" id="980252"/>
    <lineage>
        <taxon>Bacteria</taxon>
        <taxon>Pseudomonadati</taxon>
        <taxon>Planctomycetota</taxon>
        <taxon>Planctomycetia</taxon>
        <taxon>Pirellulales</taxon>
        <taxon>Pirellulaceae</taxon>
        <taxon>Bremerella</taxon>
    </lineage>
</organism>
<evidence type="ECO:0000256" key="1">
    <source>
        <dbReference type="SAM" id="MobiDB-lite"/>
    </source>
</evidence>